<organism evidence="3 4">
    <name type="scientific">Sorlinia euscelidii</name>
    <dbReference type="NCBI Taxonomy" id="3081148"/>
    <lineage>
        <taxon>Bacteria</taxon>
        <taxon>Pseudomonadati</taxon>
        <taxon>Pseudomonadota</taxon>
        <taxon>Alphaproteobacteria</taxon>
        <taxon>Acetobacterales</taxon>
        <taxon>Acetobacteraceae</taxon>
        <taxon>Sorlinia</taxon>
    </lineage>
</organism>
<feature type="transmembrane region" description="Helical" evidence="2">
    <location>
        <begin position="117"/>
        <end position="139"/>
    </location>
</feature>
<sequence length="173" mass="18821">MEPQSKPSAVKSDAPRYTVSGHLDPNLVGPAIAKESAKSDYGMSFQAEASVRQISSSPYPSADMLKDYVDAGFKELPYQIIDRINREQEHRFTMDNARSAREDHLVKEFCWVQKASVLVTLAVSLTGLISAGVLALLHVNPFLCGTIATASVSAPAAAISLRKLLSSEDEKQR</sequence>
<accession>A0ABU7U187</accession>
<reference evidence="3 4" key="1">
    <citation type="submission" date="2023-10" db="EMBL/GenBank/DDBJ databases">
        <title>Sorlinia euscelidii gen. nov., sp. nov., an acetic acid bacteria isolated from the gut of Euscelidius variegatus emitter.</title>
        <authorList>
            <person name="Michoud G."/>
            <person name="Marasco R."/>
            <person name="Seferji K."/>
            <person name="Gonella E."/>
            <person name="Garuglieri E."/>
            <person name="Alma A."/>
            <person name="Mapelli F."/>
            <person name="Borin S."/>
            <person name="Daffonchio D."/>
            <person name="Crotti E."/>
        </authorList>
    </citation>
    <scope>NUCLEOTIDE SEQUENCE [LARGE SCALE GENOMIC DNA]</scope>
    <source>
        <strain evidence="3 4">EV16P</strain>
    </source>
</reference>
<gene>
    <name evidence="3" type="ORF">DOFOFD_06410</name>
</gene>
<keyword evidence="2" id="KW-0812">Transmembrane</keyword>
<keyword evidence="4" id="KW-1185">Reference proteome</keyword>
<proteinExistence type="predicted"/>
<evidence type="ECO:0000313" key="3">
    <source>
        <dbReference type="EMBL" id="MEE8658639.1"/>
    </source>
</evidence>
<dbReference type="RefSeq" id="WP_394819540.1">
    <property type="nucleotide sequence ID" value="NZ_JAWJZY010000002.1"/>
</dbReference>
<evidence type="ECO:0008006" key="5">
    <source>
        <dbReference type="Google" id="ProtNLM"/>
    </source>
</evidence>
<keyword evidence="2" id="KW-0472">Membrane</keyword>
<evidence type="ECO:0000256" key="2">
    <source>
        <dbReference type="SAM" id="Phobius"/>
    </source>
</evidence>
<evidence type="ECO:0000313" key="4">
    <source>
        <dbReference type="Proteomes" id="UP001312908"/>
    </source>
</evidence>
<dbReference type="EMBL" id="JAWJZY010000002">
    <property type="protein sequence ID" value="MEE8658639.1"/>
    <property type="molecule type" value="Genomic_DNA"/>
</dbReference>
<evidence type="ECO:0000256" key="1">
    <source>
        <dbReference type="SAM" id="MobiDB-lite"/>
    </source>
</evidence>
<dbReference type="Proteomes" id="UP001312908">
    <property type="component" value="Unassembled WGS sequence"/>
</dbReference>
<protein>
    <recommendedName>
        <fullName evidence="5">DUF2335 domain-containing protein</fullName>
    </recommendedName>
</protein>
<feature type="region of interest" description="Disordered" evidence="1">
    <location>
        <begin position="1"/>
        <end position="22"/>
    </location>
</feature>
<comment type="caution">
    <text evidence="3">The sequence shown here is derived from an EMBL/GenBank/DDBJ whole genome shotgun (WGS) entry which is preliminary data.</text>
</comment>
<name>A0ABU7U187_9PROT</name>
<keyword evidence="2" id="KW-1133">Transmembrane helix</keyword>